<evidence type="ECO:0000313" key="2">
    <source>
        <dbReference type="EMBL" id="ABO24085.1"/>
    </source>
</evidence>
<gene>
    <name evidence="2" type="ordered locus">Shew_2219</name>
</gene>
<dbReference type="AlphaFoldDB" id="A3QF37"/>
<dbReference type="RefSeq" id="WP_011866017.1">
    <property type="nucleotide sequence ID" value="NC_009092.1"/>
</dbReference>
<dbReference type="Gene3D" id="2.40.70.10">
    <property type="entry name" value="Acid Proteases"/>
    <property type="match status" value="2"/>
</dbReference>
<dbReference type="HOGENOM" id="CLU_865716_0_0_6"/>
<evidence type="ECO:0000313" key="3">
    <source>
        <dbReference type="Proteomes" id="UP000001558"/>
    </source>
</evidence>
<organism evidence="2 3">
    <name type="scientific">Shewanella loihica (strain ATCC BAA-1088 / PV-4)</name>
    <dbReference type="NCBI Taxonomy" id="323850"/>
    <lineage>
        <taxon>Bacteria</taxon>
        <taxon>Pseudomonadati</taxon>
        <taxon>Pseudomonadota</taxon>
        <taxon>Gammaproteobacteria</taxon>
        <taxon>Alteromonadales</taxon>
        <taxon>Shewanellaceae</taxon>
        <taxon>Shewanella</taxon>
    </lineage>
</organism>
<proteinExistence type="predicted"/>
<dbReference type="Pfam" id="PF05618">
    <property type="entry name" value="Zn_protease"/>
    <property type="match status" value="2"/>
</dbReference>
<dbReference type="eggNOG" id="COG4067">
    <property type="taxonomic scope" value="Bacteria"/>
</dbReference>
<dbReference type="Proteomes" id="UP000001558">
    <property type="component" value="Chromosome"/>
</dbReference>
<name>A3QF37_SHELP</name>
<dbReference type="OrthoDB" id="5819749at2"/>
<dbReference type="SUPFAM" id="SSF50630">
    <property type="entry name" value="Acid proteases"/>
    <property type="match status" value="2"/>
</dbReference>
<feature type="domain" description="Retropepsin-like aspartic endopeptidase" evidence="1">
    <location>
        <begin position="183"/>
        <end position="307"/>
    </location>
</feature>
<dbReference type="InterPro" id="IPR021109">
    <property type="entry name" value="Peptidase_aspartic_dom_sf"/>
</dbReference>
<dbReference type="InterPro" id="IPR008503">
    <property type="entry name" value="Asp_endopeptidase"/>
</dbReference>
<reference evidence="2 3" key="1">
    <citation type="submission" date="2007-03" db="EMBL/GenBank/DDBJ databases">
        <title>Complete sequence of Shewanella loihica PV-4.</title>
        <authorList>
            <consortium name="US DOE Joint Genome Institute"/>
            <person name="Copeland A."/>
            <person name="Lucas S."/>
            <person name="Lapidus A."/>
            <person name="Barry K."/>
            <person name="Detter J.C."/>
            <person name="Glavina del Rio T."/>
            <person name="Hammon N."/>
            <person name="Israni S."/>
            <person name="Dalin E."/>
            <person name="Tice H."/>
            <person name="Pitluck S."/>
            <person name="Chain P."/>
            <person name="Malfatti S."/>
            <person name="Shin M."/>
            <person name="Vergez L."/>
            <person name="Schmutz J."/>
            <person name="Larimer F."/>
            <person name="Land M."/>
            <person name="Hauser L."/>
            <person name="Kyrpides N."/>
            <person name="Mikhailova N."/>
            <person name="Romine M.F."/>
            <person name="Serres G."/>
            <person name="Fredrickson J."/>
            <person name="Tiedje J."/>
            <person name="Richardson P."/>
        </authorList>
    </citation>
    <scope>NUCLEOTIDE SEQUENCE [LARGE SCALE GENOMIC DNA]</scope>
    <source>
        <strain evidence="3">ATCC BAA-1088 / PV-4</strain>
    </source>
</reference>
<keyword evidence="3" id="KW-1185">Reference proteome</keyword>
<dbReference type="PANTHER" id="PTHR38037">
    <property type="entry name" value="ZN_PROTEASE DOMAIN-CONTAINING PROTEIN"/>
    <property type="match status" value="1"/>
</dbReference>
<dbReference type="STRING" id="323850.Shew_2219"/>
<sequence length="308" mass="34283" precursor="true">MIRMLTLRMLTLRTLSPKALTKALTLVALFLLAPAYGDDKAVIGQTAMMTVDEAGLVYQARIDTGAGNTSLHAFDLEIQGGSAKKMADNVGKTIWFTTENVAGERKRLSAKIVKTSTVSNSQGTETRYMVEMHVGFAGETRKVKVNLRDRGHMDYKLLIGRNWLKGKYVVDVSEKRVIGARAPISILETGLLFDTRIDTGAVENSLHAVDLKVENGVEDMEQNVGKMLAFTTENEKGETKRVHARIVETSLIRNAQGSEVRYMVELNVGEPGREYKVKVNLRDRTKMTNKLLIGRNWLQGHYLVDVAK</sequence>
<protein>
    <recommendedName>
        <fullName evidence="1">Retropepsin-like aspartic endopeptidase domain-containing protein</fullName>
    </recommendedName>
</protein>
<dbReference type="KEGG" id="slo:Shew_2219"/>
<evidence type="ECO:0000259" key="1">
    <source>
        <dbReference type="Pfam" id="PF05618"/>
    </source>
</evidence>
<feature type="domain" description="Retropepsin-like aspartic endopeptidase" evidence="1">
    <location>
        <begin position="44"/>
        <end position="178"/>
    </location>
</feature>
<dbReference type="EMBL" id="CP000606">
    <property type="protein sequence ID" value="ABO24085.1"/>
    <property type="molecule type" value="Genomic_DNA"/>
</dbReference>
<accession>A3QF37</accession>
<dbReference type="PANTHER" id="PTHR38037:SF2">
    <property type="entry name" value="ATP-DEPENDENT ZINC PROTEASE DOMAIN-CONTAINING PROTEIN-RELATED"/>
    <property type="match status" value="1"/>
</dbReference>